<accession>A0A369JBP2</accession>
<feature type="compositionally biased region" description="Low complexity" evidence="1">
    <location>
        <begin position="15"/>
        <end position="25"/>
    </location>
</feature>
<sequence length="146" mass="16214">MHMAAAKTGTRERSSPPGSSSTPDTPRNKTEKQKTGTHSSNQHNSQHPHSHSTTARIRTPPQKTYKGPTAVRNTSQSASISVSYRETPKDRKSALDGKEGERIYAHAYMKRKKEGANRLSITKTNLKPRLPPVIIYNRRSPTSTPL</sequence>
<dbReference type="Proteomes" id="UP000076154">
    <property type="component" value="Unassembled WGS sequence"/>
</dbReference>
<evidence type="ECO:0000313" key="3">
    <source>
        <dbReference type="Proteomes" id="UP000076154"/>
    </source>
</evidence>
<name>A0A369JBP2_HYPMA</name>
<protein>
    <submittedName>
        <fullName evidence="2">Uncharacterized protein</fullName>
    </submittedName>
</protein>
<feature type="compositionally biased region" description="Low complexity" evidence="1">
    <location>
        <begin position="38"/>
        <end position="47"/>
    </location>
</feature>
<dbReference type="AlphaFoldDB" id="A0A369JBP2"/>
<gene>
    <name evidence="2" type="ORF">Hypma_014634</name>
</gene>
<feature type="region of interest" description="Disordered" evidence="1">
    <location>
        <begin position="1"/>
        <end position="98"/>
    </location>
</feature>
<dbReference type="InParanoid" id="A0A369JBP2"/>
<evidence type="ECO:0000313" key="2">
    <source>
        <dbReference type="EMBL" id="RDB18630.1"/>
    </source>
</evidence>
<reference evidence="2" key="1">
    <citation type="submission" date="2018-04" db="EMBL/GenBank/DDBJ databases">
        <title>Whole genome sequencing of Hypsizygus marmoreus.</title>
        <authorList>
            <person name="Choi I.-G."/>
            <person name="Min B."/>
            <person name="Kim J.-G."/>
            <person name="Kim S."/>
            <person name="Oh Y.-L."/>
            <person name="Kong W.-S."/>
            <person name="Park H."/>
            <person name="Jeong J."/>
            <person name="Song E.-S."/>
        </authorList>
    </citation>
    <scope>NUCLEOTIDE SEQUENCE [LARGE SCALE GENOMIC DNA]</scope>
    <source>
        <strain evidence="2">51987-8</strain>
    </source>
</reference>
<dbReference type="EMBL" id="LUEZ02000090">
    <property type="protein sequence ID" value="RDB18630.1"/>
    <property type="molecule type" value="Genomic_DNA"/>
</dbReference>
<evidence type="ECO:0000256" key="1">
    <source>
        <dbReference type="SAM" id="MobiDB-lite"/>
    </source>
</evidence>
<feature type="compositionally biased region" description="Polar residues" evidence="1">
    <location>
        <begin position="71"/>
        <end position="84"/>
    </location>
</feature>
<feature type="compositionally biased region" description="Basic and acidic residues" evidence="1">
    <location>
        <begin position="86"/>
        <end position="98"/>
    </location>
</feature>
<organism evidence="2 3">
    <name type="scientific">Hypsizygus marmoreus</name>
    <name type="common">White beech mushroom</name>
    <name type="synonym">Agaricus marmoreus</name>
    <dbReference type="NCBI Taxonomy" id="39966"/>
    <lineage>
        <taxon>Eukaryota</taxon>
        <taxon>Fungi</taxon>
        <taxon>Dikarya</taxon>
        <taxon>Basidiomycota</taxon>
        <taxon>Agaricomycotina</taxon>
        <taxon>Agaricomycetes</taxon>
        <taxon>Agaricomycetidae</taxon>
        <taxon>Agaricales</taxon>
        <taxon>Tricholomatineae</taxon>
        <taxon>Lyophyllaceae</taxon>
        <taxon>Hypsizygus</taxon>
    </lineage>
</organism>
<comment type="caution">
    <text evidence="2">The sequence shown here is derived from an EMBL/GenBank/DDBJ whole genome shotgun (WGS) entry which is preliminary data.</text>
</comment>
<keyword evidence="3" id="KW-1185">Reference proteome</keyword>
<proteinExistence type="predicted"/>